<organism evidence="3 4">
    <name type="scientific">Priestia koreensis</name>
    <dbReference type="NCBI Taxonomy" id="284581"/>
    <lineage>
        <taxon>Bacteria</taxon>
        <taxon>Bacillati</taxon>
        <taxon>Bacillota</taxon>
        <taxon>Bacilli</taxon>
        <taxon>Bacillales</taxon>
        <taxon>Bacillaceae</taxon>
        <taxon>Priestia</taxon>
    </lineage>
</organism>
<dbReference type="Proteomes" id="UP000037558">
    <property type="component" value="Unassembled WGS sequence"/>
</dbReference>
<accession>A0A0M0LBZ9</accession>
<dbReference type="InterPro" id="IPR002645">
    <property type="entry name" value="STAS_dom"/>
</dbReference>
<dbReference type="PANTHER" id="PTHR33745:SF3">
    <property type="entry name" value="RSBT CO-ANTAGONIST PROTEIN RSBRC"/>
    <property type="match status" value="1"/>
</dbReference>
<keyword evidence="1" id="KW-0597">Phosphoprotein</keyword>
<dbReference type="EMBL" id="LILC01000004">
    <property type="protein sequence ID" value="KOO48579.1"/>
    <property type="molecule type" value="Genomic_DNA"/>
</dbReference>
<dbReference type="SUPFAM" id="SSF52091">
    <property type="entry name" value="SpoIIaa-like"/>
    <property type="match status" value="1"/>
</dbReference>
<dbReference type="InterPro" id="IPR036513">
    <property type="entry name" value="STAS_dom_sf"/>
</dbReference>
<feature type="domain" description="STAS" evidence="2">
    <location>
        <begin position="174"/>
        <end position="276"/>
    </location>
</feature>
<dbReference type="RefSeq" id="WP_053400144.1">
    <property type="nucleotide sequence ID" value="NZ_LILC01000004.1"/>
</dbReference>
<dbReference type="STRING" id="284581.AMD01_04120"/>
<dbReference type="CDD" id="cd07041">
    <property type="entry name" value="STAS_RsbR_RsbS_like"/>
    <property type="match status" value="1"/>
</dbReference>
<dbReference type="AlphaFoldDB" id="A0A0M0LBZ9"/>
<comment type="caution">
    <text evidence="3">The sequence shown here is derived from an EMBL/GenBank/DDBJ whole genome shotgun (WGS) entry which is preliminary data.</text>
</comment>
<protein>
    <recommendedName>
        <fullName evidence="2">STAS domain-containing protein</fullName>
    </recommendedName>
</protein>
<dbReference type="PANTHER" id="PTHR33745">
    <property type="entry name" value="RSBT ANTAGONIST PROTEIN RSBS-RELATED"/>
    <property type="match status" value="1"/>
</dbReference>
<dbReference type="Gene3D" id="3.30.750.24">
    <property type="entry name" value="STAS domain"/>
    <property type="match status" value="1"/>
</dbReference>
<keyword evidence="4" id="KW-1185">Reference proteome</keyword>
<dbReference type="PROSITE" id="PS50801">
    <property type="entry name" value="STAS"/>
    <property type="match status" value="1"/>
</dbReference>
<reference evidence="4" key="1">
    <citation type="submission" date="2015-08" db="EMBL/GenBank/DDBJ databases">
        <title>Fjat-14210 dsm16467.</title>
        <authorList>
            <person name="Liu B."/>
            <person name="Wang J."/>
            <person name="Zhu Y."/>
            <person name="Liu G."/>
            <person name="Chen Q."/>
            <person name="Chen Z."/>
            <person name="Lan J."/>
            <person name="Che J."/>
            <person name="Ge C."/>
            <person name="Shi H."/>
            <person name="Pan Z."/>
            <person name="Liu X."/>
        </authorList>
    </citation>
    <scope>NUCLEOTIDE SEQUENCE [LARGE SCALE GENOMIC DNA]</scope>
    <source>
        <strain evidence="4">DSM 16467</strain>
    </source>
</reference>
<proteinExistence type="predicted"/>
<evidence type="ECO:0000313" key="4">
    <source>
        <dbReference type="Proteomes" id="UP000037558"/>
    </source>
</evidence>
<dbReference type="PATRIC" id="fig|284581.3.peg.1616"/>
<evidence type="ECO:0000256" key="1">
    <source>
        <dbReference type="ARBA" id="ARBA00022553"/>
    </source>
</evidence>
<name>A0A0M0LBZ9_9BACI</name>
<gene>
    <name evidence="3" type="ORF">AMD01_04120</name>
</gene>
<dbReference type="Pfam" id="PF01740">
    <property type="entry name" value="STAS"/>
    <property type="match status" value="1"/>
</dbReference>
<evidence type="ECO:0000259" key="2">
    <source>
        <dbReference type="PROSITE" id="PS50801"/>
    </source>
</evidence>
<sequence>MHRNQDLYAFLMDNIPNLTEAWYASLSKERRNGIYSSHNPSVVEQLKHHNYEFHLHFCEIFVRSERDFKVNFQLWIRKMVQDPTYHNTPLHLIIQEFMKNRELYFSLLDTYTSQHQDVTATLEKIWFHIITRMFDDVICTIAEEAHEASQVRLKAQRELINELSAPVISLKECDISLLPLIGTVDEERAQIILEATLEQCTMMKIKKLYIDLSGTIIVSGLVCHHLDKLIAALRIIGIETVLCGMRAEFAQDATQLGFGFEGVEIRSSLSHALAIHS</sequence>
<dbReference type="OrthoDB" id="9800154at2"/>
<dbReference type="InterPro" id="IPR051932">
    <property type="entry name" value="Bact_StressResp_Reg"/>
</dbReference>
<evidence type="ECO:0000313" key="3">
    <source>
        <dbReference type="EMBL" id="KOO48579.1"/>
    </source>
</evidence>